<dbReference type="Proteomes" id="UP000018936">
    <property type="component" value="Unassembled WGS sequence"/>
</dbReference>
<dbReference type="OrthoDB" id="8955945at2759"/>
<comment type="caution">
    <text evidence="3">The sequence shown here is derived from an EMBL/GenBank/DDBJ whole genome shotgun (WGS) entry which is preliminary data.</text>
</comment>
<protein>
    <submittedName>
        <fullName evidence="3">Retrotransposon-derived protein PEG10</fullName>
    </submittedName>
</protein>
<reference evidence="3 4" key="1">
    <citation type="journal article" date="2013" name="Proc. Natl. Acad. Sci. U.S.A.">
        <title>The king cobra genome reveals dynamic gene evolution and adaptation in the snake venom system.</title>
        <authorList>
            <person name="Vonk F.J."/>
            <person name="Casewell N.R."/>
            <person name="Henkel C.V."/>
            <person name="Heimberg A.M."/>
            <person name="Jansen H.J."/>
            <person name="McCleary R.J."/>
            <person name="Kerkkamp H.M."/>
            <person name="Vos R.A."/>
            <person name="Guerreiro I."/>
            <person name="Calvete J.J."/>
            <person name="Wuster W."/>
            <person name="Woods A.E."/>
            <person name="Logan J.M."/>
            <person name="Harrison R.A."/>
            <person name="Castoe T.A."/>
            <person name="de Koning A.P."/>
            <person name="Pollock D.D."/>
            <person name="Yandell M."/>
            <person name="Calderon D."/>
            <person name="Renjifo C."/>
            <person name="Currier R.B."/>
            <person name="Salgado D."/>
            <person name="Pla D."/>
            <person name="Sanz L."/>
            <person name="Hyder A.S."/>
            <person name="Ribeiro J.M."/>
            <person name="Arntzen J.W."/>
            <person name="van den Thillart G.E."/>
            <person name="Boetzer M."/>
            <person name="Pirovano W."/>
            <person name="Dirks R.P."/>
            <person name="Spaink H.P."/>
            <person name="Duboule D."/>
            <person name="McGlinn E."/>
            <person name="Kini R.M."/>
            <person name="Richardson M.K."/>
        </authorList>
    </citation>
    <scope>NUCLEOTIDE SEQUENCE</scope>
    <source>
        <tissue evidence="3">Blood</tissue>
    </source>
</reference>
<dbReference type="AlphaFoldDB" id="V8NNG3"/>
<dbReference type="InterPro" id="IPR032549">
    <property type="entry name" value="DUF4939"/>
</dbReference>
<evidence type="ECO:0000313" key="3">
    <source>
        <dbReference type="EMBL" id="ETE63213.1"/>
    </source>
</evidence>
<evidence type="ECO:0000256" key="1">
    <source>
        <dbReference type="SAM" id="MobiDB-lite"/>
    </source>
</evidence>
<proteinExistence type="predicted"/>
<feature type="non-terminal residue" evidence="3">
    <location>
        <position position="1"/>
    </location>
</feature>
<keyword evidence="4" id="KW-1185">Reference proteome</keyword>
<evidence type="ECO:0000313" key="4">
    <source>
        <dbReference type="Proteomes" id="UP000018936"/>
    </source>
</evidence>
<organism evidence="3 4">
    <name type="scientific">Ophiophagus hannah</name>
    <name type="common">King cobra</name>
    <name type="synonym">Naja hannah</name>
    <dbReference type="NCBI Taxonomy" id="8665"/>
    <lineage>
        <taxon>Eukaryota</taxon>
        <taxon>Metazoa</taxon>
        <taxon>Chordata</taxon>
        <taxon>Craniata</taxon>
        <taxon>Vertebrata</taxon>
        <taxon>Euteleostomi</taxon>
        <taxon>Lepidosauria</taxon>
        <taxon>Squamata</taxon>
        <taxon>Bifurcata</taxon>
        <taxon>Unidentata</taxon>
        <taxon>Episquamata</taxon>
        <taxon>Toxicofera</taxon>
        <taxon>Serpentes</taxon>
        <taxon>Colubroidea</taxon>
        <taxon>Elapidae</taxon>
        <taxon>Elapinae</taxon>
        <taxon>Ophiophagus</taxon>
    </lineage>
</organism>
<accession>V8NNG3</accession>
<evidence type="ECO:0000259" key="2">
    <source>
        <dbReference type="Pfam" id="PF16297"/>
    </source>
</evidence>
<name>V8NNG3_OPHHA</name>
<feature type="region of interest" description="Disordered" evidence="1">
    <location>
        <begin position="132"/>
        <end position="156"/>
    </location>
</feature>
<gene>
    <name evidence="3" type="primary">PEG10</name>
    <name evidence="3" type="ORF">L345_11032</name>
</gene>
<dbReference type="Pfam" id="PF16297">
    <property type="entry name" value="DUF4939"/>
    <property type="match status" value="1"/>
</dbReference>
<dbReference type="EMBL" id="AZIM01002858">
    <property type="protein sequence ID" value="ETE63213.1"/>
    <property type="molecule type" value="Genomic_DNA"/>
</dbReference>
<feature type="domain" description="DUF4939" evidence="2">
    <location>
        <begin position="152"/>
        <end position="225"/>
    </location>
</feature>
<sequence>MERDLLGQATPPDPLIDQLLTAARESQATILEWRAAMGPIEPRGDHNEPAEWQYQTAVCSQTFEDLSDQLGQLVIGREGRGQQRRQPPPSERSCWENILLPEEGDLLLQETFHQYIVRLREWKTEGGWIREKAQRRPAQAAAPPPPPQPAPRVNTPTPFKTTFDGTASKLAFFMNRAWSYIERHGNEFHDEAELVQFLGDNLEEEASEWFTQLNAEGAPELNNSSIHILDSSRAQEAEAEIKSIRQKGGPTKDLVLEFRRLTTNLKHWSQRLLVHYFQESLDEELLKNLPVPWFA</sequence>